<dbReference type="AlphaFoldDB" id="A0A1W1D564"/>
<evidence type="ECO:0000259" key="1">
    <source>
        <dbReference type="Pfam" id="PF02617"/>
    </source>
</evidence>
<dbReference type="PANTHER" id="PTHR33473">
    <property type="entry name" value="ATP-DEPENDENT CLP PROTEASE ADAPTER PROTEIN CLPS1, CHLOROPLASTIC"/>
    <property type="match status" value="1"/>
</dbReference>
<dbReference type="Gene3D" id="3.30.1390.10">
    <property type="match status" value="1"/>
</dbReference>
<evidence type="ECO:0000313" key="2">
    <source>
        <dbReference type="EMBL" id="SFV75754.1"/>
    </source>
</evidence>
<organism evidence="2">
    <name type="scientific">hydrothermal vent metagenome</name>
    <dbReference type="NCBI Taxonomy" id="652676"/>
    <lineage>
        <taxon>unclassified sequences</taxon>
        <taxon>metagenomes</taxon>
        <taxon>ecological metagenomes</taxon>
    </lineage>
</organism>
<dbReference type="FunFam" id="3.30.1390.10:FF:000002">
    <property type="entry name" value="ATP-dependent Clp protease adapter protein ClpS"/>
    <property type="match status" value="1"/>
</dbReference>
<name>A0A1W1D564_9ZZZZ</name>
<dbReference type="GO" id="GO:0008233">
    <property type="term" value="F:peptidase activity"/>
    <property type="evidence" value="ECO:0007669"/>
    <property type="project" value="UniProtKB-KW"/>
</dbReference>
<gene>
    <name evidence="2" type="ORF">MNB_SM-3-1288</name>
</gene>
<dbReference type="GO" id="GO:0006508">
    <property type="term" value="P:proteolysis"/>
    <property type="evidence" value="ECO:0007669"/>
    <property type="project" value="UniProtKB-KW"/>
</dbReference>
<sequence>MDFEYELSDEIEITFPKRYKVIMLNDDYTSMDFVVDVLMTIFHKSNEEANNIMLNIHTKGQGVCGIYPYEIAETKVMQVTKRAKESGFPLKVIMEEETND</sequence>
<dbReference type="InterPro" id="IPR022935">
    <property type="entry name" value="ClpS"/>
</dbReference>
<dbReference type="InterPro" id="IPR003769">
    <property type="entry name" value="ClpS_core"/>
</dbReference>
<keyword evidence="2" id="KW-0645">Protease</keyword>
<feature type="domain" description="Adaptor protein ClpS core" evidence="1">
    <location>
        <begin position="16"/>
        <end position="92"/>
    </location>
</feature>
<accession>A0A1W1D564</accession>
<proteinExistence type="inferred from homology"/>
<reference evidence="2" key="1">
    <citation type="submission" date="2016-10" db="EMBL/GenBank/DDBJ databases">
        <authorList>
            <person name="de Groot N.N."/>
        </authorList>
    </citation>
    <scope>NUCLEOTIDE SEQUENCE</scope>
</reference>
<dbReference type="EMBL" id="FPHP01000046">
    <property type="protein sequence ID" value="SFV75754.1"/>
    <property type="molecule type" value="Genomic_DNA"/>
</dbReference>
<dbReference type="HAMAP" id="MF_00302">
    <property type="entry name" value="ClpS"/>
    <property type="match status" value="1"/>
</dbReference>
<protein>
    <submittedName>
        <fullName evidence="2">ATP-dependent Clp protease adaptor protein ClpS</fullName>
    </submittedName>
</protein>
<keyword evidence="2" id="KW-0378">Hydrolase</keyword>
<dbReference type="PANTHER" id="PTHR33473:SF19">
    <property type="entry name" value="ATP-DEPENDENT CLP PROTEASE ADAPTER PROTEIN CLPS"/>
    <property type="match status" value="1"/>
</dbReference>
<dbReference type="InterPro" id="IPR014719">
    <property type="entry name" value="Ribosomal_bL12_C/ClpS-like"/>
</dbReference>
<dbReference type="SUPFAM" id="SSF54736">
    <property type="entry name" value="ClpS-like"/>
    <property type="match status" value="1"/>
</dbReference>
<dbReference type="GO" id="GO:0030163">
    <property type="term" value="P:protein catabolic process"/>
    <property type="evidence" value="ECO:0007669"/>
    <property type="project" value="InterPro"/>
</dbReference>
<dbReference type="NCBIfam" id="NF000672">
    <property type="entry name" value="PRK00033.1-5"/>
    <property type="match status" value="1"/>
</dbReference>
<dbReference type="Pfam" id="PF02617">
    <property type="entry name" value="ClpS"/>
    <property type="match status" value="1"/>
</dbReference>